<evidence type="ECO:0000256" key="5">
    <source>
        <dbReference type="SAM" id="SignalP"/>
    </source>
</evidence>
<dbReference type="Pfam" id="PF00150">
    <property type="entry name" value="Cellulase"/>
    <property type="match status" value="1"/>
</dbReference>
<evidence type="ECO:0000256" key="4">
    <source>
        <dbReference type="RuleBase" id="RU361153"/>
    </source>
</evidence>
<proteinExistence type="inferred from homology"/>
<organism evidence="7 8">
    <name type="scientific">Tilletia horrida</name>
    <dbReference type="NCBI Taxonomy" id="155126"/>
    <lineage>
        <taxon>Eukaryota</taxon>
        <taxon>Fungi</taxon>
        <taxon>Dikarya</taxon>
        <taxon>Basidiomycota</taxon>
        <taxon>Ustilaginomycotina</taxon>
        <taxon>Exobasidiomycetes</taxon>
        <taxon>Tilletiales</taxon>
        <taxon>Tilletiaceae</taxon>
        <taxon>Tilletia</taxon>
    </lineage>
</organism>
<evidence type="ECO:0000256" key="2">
    <source>
        <dbReference type="ARBA" id="ARBA00022801"/>
    </source>
</evidence>
<comment type="caution">
    <text evidence="7">The sequence shown here is derived from an EMBL/GenBank/DDBJ whole genome shotgun (WGS) entry which is preliminary data.</text>
</comment>
<evidence type="ECO:0000256" key="1">
    <source>
        <dbReference type="ARBA" id="ARBA00005641"/>
    </source>
</evidence>
<keyword evidence="3 4" id="KW-0326">Glycosidase</keyword>
<dbReference type="PANTHER" id="PTHR31297">
    <property type="entry name" value="GLUCAN ENDO-1,6-BETA-GLUCOSIDASE B"/>
    <property type="match status" value="1"/>
</dbReference>
<dbReference type="GO" id="GO:0008422">
    <property type="term" value="F:beta-glucosidase activity"/>
    <property type="evidence" value="ECO:0007669"/>
    <property type="project" value="TreeGrafter"/>
</dbReference>
<gene>
    <name evidence="7" type="ORF">OC846_002167</name>
</gene>
<evidence type="ECO:0000313" key="7">
    <source>
        <dbReference type="EMBL" id="KAK0554284.1"/>
    </source>
</evidence>
<evidence type="ECO:0000259" key="6">
    <source>
        <dbReference type="Pfam" id="PF00150"/>
    </source>
</evidence>
<dbReference type="InterPro" id="IPR001547">
    <property type="entry name" value="Glyco_hydro_5"/>
</dbReference>
<feature type="chain" id="PRO_5042825211" description="Glycoside hydrolase family 5 domain-containing protein" evidence="5">
    <location>
        <begin position="25"/>
        <end position="443"/>
    </location>
</feature>
<evidence type="ECO:0000313" key="8">
    <source>
        <dbReference type="Proteomes" id="UP001176517"/>
    </source>
</evidence>
<reference evidence="7" key="1">
    <citation type="journal article" date="2023" name="PhytoFront">
        <title>Draft Genome Resources of Seven Strains of Tilletia horrida, Causal Agent of Kernel Smut of Rice.</title>
        <authorList>
            <person name="Khanal S."/>
            <person name="Antony Babu S."/>
            <person name="Zhou X.G."/>
        </authorList>
    </citation>
    <scope>NUCLEOTIDE SEQUENCE</scope>
    <source>
        <strain evidence="7">TX6</strain>
    </source>
</reference>
<protein>
    <recommendedName>
        <fullName evidence="6">Glycoside hydrolase family 5 domain-containing protein</fullName>
    </recommendedName>
</protein>
<comment type="similarity">
    <text evidence="1 4">Belongs to the glycosyl hydrolase 5 (cellulase A) family.</text>
</comment>
<feature type="domain" description="Glycoside hydrolase family 5" evidence="6">
    <location>
        <begin position="115"/>
        <end position="334"/>
    </location>
</feature>
<dbReference type="Gene3D" id="3.20.20.80">
    <property type="entry name" value="Glycosidases"/>
    <property type="match status" value="1"/>
</dbReference>
<dbReference type="GO" id="GO:0005576">
    <property type="term" value="C:extracellular region"/>
    <property type="evidence" value="ECO:0007669"/>
    <property type="project" value="TreeGrafter"/>
</dbReference>
<evidence type="ECO:0000256" key="3">
    <source>
        <dbReference type="ARBA" id="ARBA00023295"/>
    </source>
</evidence>
<keyword evidence="5" id="KW-0732">Signal</keyword>
<dbReference type="AlphaFoldDB" id="A0AAN6JSW8"/>
<dbReference type="SUPFAM" id="SSF51445">
    <property type="entry name" value="(Trans)glycosidases"/>
    <property type="match status" value="1"/>
</dbReference>
<accession>A0AAN6JSW8</accession>
<feature type="signal peptide" evidence="5">
    <location>
        <begin position="1"/>
        <end position="24"/>
    </location>
</feature>
<dbReference type="InterPro" id="IPR050386">
    <property type="entry name" value="Glycosyl_hydrolase_5"/>
</dbReference>
<dbReference type="Proteomes" id="UP001176517">
    <property type="component" value="Unassembled WGS sequence"/>
</dbReference>
<dbReference type="PANTHER" id="PTHR31297:SF42">
    <property type="entry name" value="GLYCOSIDE HYDROLASE FAMILY 5 DOMAIN-CONTAINING PROTEIN"/>
    <property type="match status" value="1"/>
</dbReference>
<dbReference type="GO" id="GO:0009251">
    <property type="term" value="P:glucan catabolic process"/>
    <property type="evidence" value="ECO:0007669"/>
    <property type="project" value="TreeGrafter"/>
</dbReference>
<keyword evidence="2 4" id="KW-0378">Hydrolase</keyword>
<dbReference type="EMBL" id="JAPDMZ010000039">
    <property type="protein sequence ID" value="KAK0554284.1"/>
    <property type="molecule type" value="Genomic_DNA"/>
</dbReference>
<name>A0AAN6JSW8_9BASI</name>
<sequence>MGFKRTSAQLLLTVAVAFFSHVSAGIVPQTLSFRDVPSVANVTNATAQAVANAAQQKTMIRGVNLGGFLVIESFITPTLFSRTNNSAIVDEWTFSTLQPRDQAARLLQGHLDSFITERDLAMISDLGLNHIRLPIPFYAIDVAPDEPYLKLNRWELAKQVVRWAGKHNVRVIVDLHSLPGGQNGYDHSGKTGQNLWASNQTYFDRSLAIVKIIASEFSKPEYGSTVIAIEPVNEPVTNLTRVAEYYSHSRDIISSASNSTIVTLMDDGGPQNLDSWRTRPAPHNMSAMSSHPYLVFNDADILSNRTEKVEKICALGKMYQKFNDEEMYLVVDEWTPAFTDCAVNLNGRGRGSRYDGSFPGSKGRRATCQGKVGPGSSFSAGYKQMLGLMWEAQVVSYERAAGWMQWTWKTEPGFAEDWSYLAGVVHGWIPQDPTERRFNVTCP</sequence>
<keyword evidence="8" id="KW-1185">Reference proteome</keyword>
<dbReference type="GO" id="GO:0009986">
    <property type="term" value="C:cell surface"/>
    <property type="evidence" value="ECO:0007669"/>
    <property type="project" value="TreeGrafter"/>
</dbReference>
<dbReference type="InterPro" id="IPR017853">
    <property type="entry name" value="GH"/>
</dbReference>